<dbReference type="AlphaFoldDB" id="A0A645GSH6"/>
<comment type="caution">
    <text evidence="1">The sequence shown here is derived from an EMBL/GenBank/DDBJ whole genome shotgun (WGS) entry which is preliminary data.</text>
</comment>
<gene>
    <name evidence="1" type="ORF">SDC9_176617</name>
</gene>
<name>A0A645GSH6_9ZZZZ</name>
<organism evidence="1">
    <name type="scientific">bioreactor metagenome</name>
    <dbReference type="NCBI Taxonomy" id="1076179"/>
    <lineage>
        <taxon>unclassified sequences</taxon>
        <taxon>metagenomes</taxon>
        <taxon>ecological metagenomes</taxon>
    </lineage>
</organism>
<dbReference type="EMBL" id="VSSQ01079730">
    <property type="protein sequence ID" value="MPN29166.1"/>
    <property type="molecule type" value="Genomic_DNA"/>
</dbReference>
<reference evidence="1" key="1">
    <citation type="submission" date="2019-08" db="EMBL/GenBank/DDBJ databases">
        <authorList>
            <person name="Kucharzyk K."/>
            <person name="Murdoch R.W."/>
            <person name="Higgins S."/>
            <person name="Loffler F."/>
        </authorList>
    </citation>
    <scope>NUCLEOTIDE SEQUENCE</scope>
</reference>
<accession>A0A645GSH6</accession>
<sequence length="106" mass="11649">MFAFVGCGRSLLGIIYLQIVGFGQVYTFTRKCGVEFPLEGLTRDHIEMVSTELPVIGQQVFHQCITVIAITLRQGLVAFRQIVGGTLNKCRYKGKILGKSLAVGEV</sequence>
<protein>
    <submittedName>
        <fullName evidence="1">Uncharacterized protein</fullName>
    </submittedName>
</protein>
<evidence type="ECO:0000313" key="1">
    <source>
        <dbReference type="EMBL" id="MPN29166.1"/>
    </source>
</evidence>
<proteinExistence type="predicted"/>